<dbReference type="EMBL" id="BKCJ010046955">
    <property type="protein sequence ID" value="GEW14965.1"/>
    <property type="molecule type" value="Genomic_DNA"/>
</dbReference>
<accession>A0A699GUM9</accession>
<protein>
    <submittedName>
        <fullName evidence="1">Uncharacterized protein</fullName>
    </submittedName>
</protein>
<evidence type="ECO:0000313" key="1">
    <source>
        <dbReference type="EMBL" id="GEW14965.1"/>
    </source>
</evidence>
<dbReference type="AlphaFoldDB" id="A0A699GUM9"/>
<gene>
    <name evidence="1" type="ORF">Tci_186941</name>
</gene>
<feature type="non-terminal residue" evidence="1">
    <location>
        <position position="1"/>
    </location>
</feature>
<name>A0A699GUM9_TANCI</name>
<comment type="caution">
    <text evidence="1">The sequence shown here is derived from an EMBL/GenBank/DDBJ whole genome shotgun (WGS) entry which is preliminary data.</text>
</comment>
<proteinExistence type="predicted"/>
<organism evidence="1">
    <name type="scientific">Tanacetum cinerariifolium</name>
    <name type="common">Dalmatian daisy</name>
    <name type="synonym">Chrysanthemum cinerariifolium</name>
    <dbReference type="NCBI Taxonomy" id="118510"/>
    <lineage>
        <taxon>Eukaryota</taxon>
        <taxon>Viridiplantae</taxon>
        <taxon>Streptophyta</taxon>
        <taxon>Embryophyta</taxon>
        <taxon>Tracheophyta</taxon>
        <taxon>Spermatophyta</taxon>
        <taxon>Magnoliopsida</taxon>
        <taxon>eudicotyledons</taxon>
        <taxon>Gunneridae</taxon>
        <taxon>Pentapetalae</taxon>
        <taxon>asterids</taxon>
        <taxon>campanulids</taxon>
        <taxon>Asterales</taxon>
        <taxon>Asteraceae</taxon>
        <taxon>Asteroideae</taxon>
        <taxon>Anthemideae</taxon>
        <taxon>Anthemidinae</taxon>
        <taxon>Tanacetum</taxon>
    </lineage>
</organism>
<sequence length="228" mass="26365">GLEYGRYGVSKVLDTVYQGYLRAQLRCIFLDGYGVLDVKTCNTIGEDYLILFYSLFELRSEQSRVTIMDLGVHLWSCRLFWNIVKNLYADFLHADCVNDYFDPLDYWKYEDVYSGGCFYVGGSFKGFDWIDEHVGFDDRSLLGKSKNEFSNEVILDDVVSSPATTLSLLLKRKGKSRVKFTRMRSIIKRLKMLSLRKSVRSNYGRFITVIGLNEDVGVFGHFIPYFKG</sequence>
<reference evidence="1" key="1">
    <citation type="journal article" date="2019" name="Sci. Rep.">
        <title>Draft genome of Tanacetum cinerariifolium, the natural source of mosquito coil.</title>
        <authorList>
            <person name="Yamashiro T."/>
            <person name="Shiraishi A."/>
            <person name="Satake H."/>
            <person name="Nakayama K."/>
        </authorList>
    </citation>
    <scope>NUCLEOTIDE SEQUENCE</scope>
</reference>